<dbReference type="EMBL" id="BBWV01000003">
    <property type="protein sequence ID" value="GAO44144.1"/>
    <property type="molecule type" value="Genomic_DNA"/>
</dbReference>
<feature type="domain" description="HTH araC/xylS-type" evidence="4">
    <location>
        <begin position="137"/>
        <end position="236"/>
    </location>
</feature>
<evidence type="ECO:0000256" key="3">
    <source>
        <dbReference type="ARBA" id="ARBA00023163"/>
    </source>
</evidence>
<dbReference type="SMART" id="SM00342">
    <property type="entry name" value="HTH_ARAC"/>
    <property type="match status" value="1"/>
</dbReference>
<proteinExistence type="predicted"/>
<keyword evidence="1" id="KW-0805">Transcription regulation</keyword>
<dbReference type="Gene3D" id="1.10.10.60">
    <property type="entry name" value="Homeodomain-like"/>
    <property type="match status" value="1"/>
</dbReference>
<dbReference type="RefSeq" id="WP_046370112.1">
    <property type="nucleotide sequence ID" value="NZ_BBWV01000003.1"/>
</dbReference>
<keyword evidence="3" id="KW-0804">Transcription</keyword>
<gene>
    <name evidence="5" type="ORF">FPE01S_03_01820</name>
</gene>
<sequence>MVYVSISDLSLFLLDMVSRLATTLHDKTVTLSIVRADEVPFLSVDGDPATLAEISQSNRLPFSQNRSSLLIPLNAAINTPPQTNATLLSGSARIPAAFKVPLFYAEIRKRLQAHLTDADSLVTLTRVFDPSSAQFLKKVNELIVAHIRDPQFDCIHLADALHISRSQLFRRLKSIIGQAPATYIKIIRLQQAKKLLETQDYRVSEVALATGFESASHFTKVFTEQFGINPSLAKRNRPRF</sequence>
<dbReference type="InterPro" id="IPR018060">
    <property type="entry name" value="HTH_AraC"/>
</dbReference>
<dbReference type="PROSITE" id="PS01124">
    <property type="entry name" value="HTH_ARAC_FAMILY_2"/>
    <property type="match status" value="1"/>
</dbReference>
<name>A0A0E9N2U2_9BACT</name>
<evidence type="ECO:0000256" key="2">
    <source>
        <dbReference type="ARBA" id="ARBA00023125"/>
    </source>
</evidence>
<dbReference type="GO" id="GO:0043565">
    <property type="term" value="F:sequence-specific DNA binding"/>
    <property type="evidence" value="ECO:0007669"/>
    <property type="project" value="InterPro"/>
</dbReference>
<organism evidence="5 6">
    <name type="scientific">Flavihumibacter petaseus NBRC 106054</name>
    <dbReference type="NCBI Taxonomy" id="1220578"/>
    <lineage>
        <taxon>Bacteria</taxon>
        <taxon>Pseudomonadati</taxon>
        <taxon>Bacteroidota</taxon>
        <taxon>Chitinophagia</taxon>
        <taxon>Chitinophagales</taxon>
        <taxon>Chitinophagaceae</taxon>
        <taxon>Flavihumibacter</taxon>
    </lineage>
</organism>
<dbReference type="AlphaFoldDB" id="A0A0E9N2U2"/>
<evidence type="ECO:0000313" key="5">
    <source>
        <dbReference type="EMBL" id="GAO44144.1"/>
    </source>
</evidence>
<dbReference type="Proteomes" id="UP000033121">
    <property type="component" value="Unassembled WGS sequence"/>
</dbReference>
<dbReference type="PANTHER" id="PTHR43280">
    <property type="entry name" value="ARAC-FAMILY TRANSCRIPTIONAL REGULATOR"/>
    <property type="match status" value="1"/>
</dbReference>
<dbReference type="OrthoDB" id="135231at2"/>
<dbReference type="InterPro" id="IPR020449">
    <property type="entry name" value="Tscrpt_reg_AraC-type_HTH"/>
</dbReference>
<dbReference type="PRINTS" id="PR00032">
    <property type="entry name" value="HTHARAC"/>
</dbReference>
<dbReference type="PROSITE" id="PS00041">
    <property type="entry name" value="HTH_ARAC_FAMILY_1"/>
    <property type="match status" value="1"/>
</dbReference>
<comment type="caution">
    <text evidence="5">The sequence shown here is derived from an EMBL/GenBank/DDBJ whole genome shotgun (WGS) entry which is preliminary data.</text>
</comment>
<dbReference type="STRING" id="1220578.FPE01S_03_01820"/>
<evidence type="ECO:0000256" key="1">
    <source>
        <dbReference type="ARBA" id="ARBA00023015"/>
    </source>
</evidence>
<evidence type="ECO:0000313" key="6">
    <source>
        <dbReference type="Proteomes" id="UP000033121"/>
    </source>
</evidence>
<dbReference type="PANTHER" id="PTHR43280:SF28">
    <property type="entry name" value="HTH-TYPE TRANSCRIPTIONAL ACTIVATOR RHAS"/>
    <property type="match status" value="1"/>
</dbReference>
<evidence type="ECO:0000259" key="4">
    <source>
        <dbReference type="PROSITE" id="PS01124"/>
    </source>
</evidence>
<dbReference type="GO" id="GO:0003700">
    <property type="term" value="F:DNA-binding transcription factor activity"/>
    <property type="evidence" value="ECO:0007669"/>
    <property type="project" value="InterPro"/>
</dbReference>
<accession>A0A0E9N2U2</accession>
<dbReference type="InterPro" id="IPR018062">
    <property type="entry name" value="HTH_AraC-typ_CS"/>
</dbReference>
<dbReference type="SUPFAM" id="SSF46689">
    <property type="entry name" value="Homeodomain-like"/>
    <property type="match status" value="1"/>
</dbReference>
<dbReference type="InterPro" id="IPR009057">
    <property type="entry name" value="Homeodomain-like_sf"/>
</dbReference>
<keyword evidence="6" id="KW-1185">Reference proteome</keyword>
<keyword evidence="2" id="KW-0238">DNA-binding</keyword>
<reference evidence="5 6" key="1">
    <citation type="submission" date="2015-04" db="EMBL/GenBank/DDBJ databases">
        <title>Whole genome shotgun sequence of Flavihumibacter petaseus NBRC 106054.</title>
        <authorList>
            <person name="Miyazawa S."/>
            <person name="Hosoyama A."/>
            <person name="Hashimoto M."/>
            <person name="Noguchi M."/>
            <person name="Tsuchikane K."/>
            <person name="Ohji S."/>
            <person name="Yamazoe A."/>
            <person name="Ichikawa N."/>
            <person name="Kimura A."/>
            <person name="Fujita N."/>
        </authorList>
    </citation>
    <scope>NUCLEOTIDE SEQUENCE [LARGE SCALE GENOMIC DNA]</scope>
    <source>
        <strain evidence="5 6">NBRC 106054</strain>
    </source>
</reference>
<dbReference type="Pfam" id="PF12833">
    <property type="entry name" value="HTH_18"/>
    <property type="match status" value="1"/>
</dbReference>
<protein>
    <submittedName>
        <fullName evidence="5">Putative AraC family transcriptional regulator</fullName>
    </submittedName>
</protein>